<protein>
    <recommendedName>
        <fullName evidence="2">Metalloendopeptidase</fullName>
        <ecNumber evidence="2">3.4.24.-</ecNumber>
    </recommendedName>
</protein>
<keyword evidence="1 2" id="KW-0645">Protease</keyword>
<keyword evidence="1 2" id="KW-0482">Metalloprotease</keyword>
<keyword evidence="1" id="KW-1015">Disulfide bond</keyword>
<feature type="active site" evidence="1">
    <location>
        <position position="74"/>
    </location>
</feature>
<accession>A0ABQ9HZB8</accession>
<feature type="domain" description="Peptidase M12A" evidence="3">
    <location>
        <begin position="1"/>
        <end position="142"/>
    </location>
</feature>
<sequence length="142" mass="16493">MLQEAIWTISNVSCVRFIRMKDEQWCCRHTSNMKVTAHEGGCYADTGRSIEGQPTIVNLDPAKCFRKLGYILHELLHALGRNHMMTHPDRDQYVSILWDNVEEGTNLTLQIQITHQTDNVIRWSRAKTSHFCSHYFCSPPYP</sequence>
<dbReference type="PRINTS" id="PR00480">
    <property type="entry name" value="ASTACIN"/>
</dbReference>
<feature type="binding site" evidence="1">
    <location>
        <position position="83"/>
    </location>
    <ligand>
        <name>Zn(2+)</name>
        <dbReference type="ChEBI" id="CHEBI:29105"/>
        <note>catalytic</note>
    </ligand>
</feature>
<dbReference type="EMBL" id="JARBHB010000003">
    <property type="protein sequence ID" value="KAJ8889745.1"/>
    <property type="molecule type" value="Genomic_DNA"/>
</dbReference>
<dbReference type="PANTHER" id="PTHR10127:SF850">
    <property type="entry name" value="METALLOENDOPEPTIDASE"/>
    <property type="match status" value="1"/>
</dbReference>
<dbReference type="Pfam" id="PF01400">
    <property type="entry name" value="Astacin"/>
    <property type="match status" value="1"/>
</dbReference>
<keyword evidence="1 2" id="KW-0378">Hydrolase</keyword>
<dbReference type="EC" id="3.4.24.-" evidence="2"/>
<feature type="disulfide bond" evidence="1">
    <location>
        <begin position="42"/>
        <end position="64"/>
    </location>
</feature>
<evidence type="ECO:0000313" key="5">
    <source>
        <dbReference type="Proteomes" id="UP001159363"/>
    </source>
</evidence>
<dbReference type="Gene3D" id="3.40.390.10">
    <property type="entry name" value="Collagenase (Catalytic Domain)"/>
    <property type="match status" value="1"/>
</dbReference>
<keyword evidence="5" id="KW-1185">Reference proteome</keyword>
<feature type="binding site" evidence="1">
    <location>
        <position position="77"/>
    </location>
    <ligand>
        <name>Zn(2+)</name>
        <dbReference type="ChEBI" id="CHEBI:29105"/>
        <note>catalytic</note>
    </ligand>
</feature>
<dbReference type="InterPro" id="IPR001506">
    <property type="entry name" value="Peptidase_M12A"/>
</dbReference>
<comment type="caution">
    <text evidence="1">Lacks conserved residue(s) required for the propagation of feature annotation.</text>
</comment>
<evidence type="ECO:0000256" key="2">
    <source>
        <dbReference type="RuleBase" id="RU361183"/>
    </source>
</evidence>
<dbReference type="Proteomes" id="UP001159363">
    <property type="component" value="Chromosome 3"/>
</dbReference>
<proteinExistence type="predicted"/>
<evidence type="ECO:0000259" key="3">
    <source>
        <dbReference type="PROSITE" id="PS51864"/>
    </source>
</evidence>
<reference evidence="4 5" key="1">
    <citation type="submission" date="2023-02" db="EMBL/GenBank/DDBJ databases">
        <title>LHISI_Scaffold_Assembly.</title>
        <authorList>
            <person name="Stuart O.P."/>
            <person name="Cleave R."/>
            <person name="Magrath M.J.L."/>
            <person name="Mikheyev A.S."/>
        </authorList>
    </citation>
    <scope>NUCLEOTIDE SEQUENCE [LARGE SCALE GENOMIC DNA]</scope>
    <source>
        <strain evidence="4">Daus_M_001</strain>
        <tissue evidence="4">Leg muscle</tissue>
    </source>
</reference>
<comment type="caution">
    <text evidence="4">The sequence shown here is derived from an EMBL/GenBank/DDBJ whole genome shotgun (WGS) entry which is preliminary data.</text>
</comment>
<keyword evidence="1 2" id="KW-0479">Metal-binding</keyword>
<gene>
    <name evidence="4" type="ORF">PR048_009246</name>
</gene>
<comment type="cofactor">
    <cofactor evidence="1 2">
        <name>Zn(2+)</name>
        <dbReference type="ChEBI" id="CHEBI:29105"/>
    </cofactor>
    <text evidence="1 2">Binds 1 zinc ion per subunit.</text>
</comment>
<name>A0ABQ9HZB8_9NEOP</name>
<evidence type="ECO:0000313" key="4">
    <source>
        <dbReference type="EMBL" id="KAJ8889745.1"/>
    </source>
</evidence>
<dbReference type="PANTHER" id="PTHR10127">
    <property type="entry name" value="DISCOIDIN, CUB, EGF, LAMININ , AND ZINC METALLOPROTEASE DOMAIN CONTAINING"/>
    <property type="match status" value="1"/>
</dbReference>
<keyword evidence="1 2" id="KW-0862">Zinc</keyword>
<organism evidence="4 5">
    <name type="scientific">Dryococelus australis</name>
    <dbReference type="NCBI Taxonomy" id="614101"/>
    <lineage>
        <taxon>Eukaryota</taxon>
        <taxon>Metazoa</taxon>
        <taxon>Ecdysozoa</taxon>
        <taxon>Arthropoda</taxon>
        <taxon>Hexapoda</taxon>
        <taxon>Insecta</taxon>
        <taxon>Pterygota</taxon>
        <taxon>Neoptera</taxon>
        <taxon>Polyneoptera</taxon>
        <taxon>Phasmatodea</taxon>
        <taxon>Verophasmatodea</taxon>
        <taxon>Anareolatae</taxon>
        <taxon>Phasmatidae</taxon>
        <taxon>Eurycanthinae</taxon>
        <taxon>Dryococelus</taxon>
    </lineage>
</organism>
<dbReference type="SUPFAM" id="SSF55486">
    <property type="entry name" value="Metalloproteases ('zincins'), catalytic domain"/>
    <property type="match status" value="1"/>
</dbReference>
<evidence type="ECO:0000256" key="1">
    <source>
        <dbReference type="PROSITE-ProRule" id="PRU01211"/>
    </source>
</evidence>
<dbReference type="PROSITE" id="PS51864">
    <property type="entry name" value="ASTACIN"/>
    <property type="match status" value="1"/>
</dbReference>
<feature type="binding site" evidence="1">
    <location>
        <position position="73"/>
    </location>
    <ligand>
        <name>Zn(2+)</name>
        <dbReference type="ChEBI" id="CHEBI:29105"/>
        <note>catalytic</note>
    </ligand>
</feature>
<dbReference type="InterPro" id="IPR024079">
    <property type="entry name" value="MetalloPept_cat_dom_sf"/>
</dbReference>